<dbReference type="GO" id="GO:0000978">
    <property type="term" value="F:RNA polymerase II cis-regulatory region sequence-specific DNA binding"/>
    <property type="evidence" value="ECO:0007669"/>
    <property type="project" value="TreeGrafter"/>
</dbReference>
<feature type="region of interest" description="Disordered" evidence="10">
    <location>
        <begin position="1"/>
        <end position="121"/>
    </location>
</feature>
<feature type="region of interest" description="Disordered" evidence="10">
    <location>
        <begin position="942"/>
        <end position="971"/>
    </location>
</feature>
<dbReference type="GO" id="GO:0005634">
    <property type="term" value="C:nucleus"/>
    <property type="evidence" value="ECO:0007669"/>
    <property type="project" value="UniProtKB-SubCell"/>
</dbReference>
<gene>
    <name evidence="12" type="ORF">FBUS_09783</name>
</gene>
<feature type="compositionally biased region" description="Basic and acidic residues" evidence="10">
    <location>
        <begin position="89"/>
        <end position="98"/>
    </location>
</feature>
<keyword evidence="13" id="KW-1185">Reference proteome</keyword>
<keyword evidence="3" id="KW-0677">Repeat</keyword>
<feature type="compositionally biased region" description="Low complexity" evidence="10">
    <location>
        <begin position="1423"/>
        <end position="1434"/>
    </location>
</feature>
<accession>A0A8E0VPI1</accession>
<keyword evidence="7" id="KW-0804">Transcription</keyword>
<evidence type="ECO:0000256" key="10">
    <source>
        <dbReference type="SAM" id="MobiDB-lite"/>
    </source>
</evidence>
<keyword evidence="5" id="KW-0862">Zinc</keyword>
<proteinExistence type="predicted"/>
<evidence type="ECO:0000256" key="2">
    <source>
        <dbReference type="ARBA" id="ARBA00022723"/>
    </source>
</evidence>
<evidence type="ECO:0000256" key="5">
    <source>
        <dbReference type="ARBA" id="ARBA00022833"/>
    </source>
</evidence>
<dbReference type="InterPro" id="IPR013087">
    <property type="entry name" value="Znf_C2H2_type"/>
</dbReference>
<feature type="compositionally biased region" description="Low complexity" evidence="10">
    <location>
        <begin position="1061"/>
        <end position="1088"/>
    </location>
</feature>
<dbReference type="InterPro" id="IPR051969">
    <property type="entry name" value="Zinc-finger_DNA-bd_regulators"/>
</dbReference>
<protein>
    <submittedName>
        <fullName evidence="12">Transcription factor HIVEP2</fullName>
    </submittedName>
</protein>
<dbReference type="Proteomes" id="UP000728185">
    <property type="component" value="Unassembled WGS sequence"/>
</dbReference>
<reference evidence="12" key="1">
    <citation type="submission" date="2019-05" db="EMBL/GenBank/DDBJ databases">
        <title>Annotation for the trematode Fasciolopsis buski.</title>
        <authorList>
            <person name="Choi Y.-J."/>
        </authorList>
    </citation>
    <scope>NUCLEOTIDE SEQUENCE</scope>
    <source>
        <strain evidence="12">HT</strain>
        <tissue evidence="12">Whole worm</tissue>
    </source>
</reference>
<dbReference type="SMART" id="SM00355">
    <property type="entry name" value="ZnF_C2H2"/>
    <property type="match status" value="3"/>
</dbReference>
<dbReference type="GO" id="GO:0008270">
    <property type="term" value="F:zinc ion binding"/>
    <property type="evidence" value="ECO:0007669"/>
    <property type="project" value="UniProtKB-KW"/>
</dbReference>
<dbReference type="Gene3D" id="3.30.160.60">
    <property type="entry name" value="Classic Zinc Finger"/>
    <property type="match status" value="2"/>
</dbReference>
<keyword evidence="4 9" id="KW-0863">Zinc-finger</keyword>
<feature type="domain" description="C2H2-type" evidence="11">
    <location>
        <begin position="802"/>
        <end position="829"/>
    </location>
</feature>
<feature type="non-terminal residue" evidence="12">
    <location>
        <position position="1"/>
    </location>
</feature>
<evidence type="ECO:0000256" key="6">
    <source>
        <dbReference type="ARBA" id="ARBA00023015"/>
    </source>
</evidence>
<sequence>TSDAGASDTKPGSPVSGVGAKLREVSPAPSTPSGDELSKRSQEELQAARTILFLAHSGEPLDDTGDDPASSDTEPSTCDTDRPFLIFHDSQDTKDRSARLKKSPRDYFSSTSDERFGVSGKSGLPSDGAHVFFADLRSTTGSSPVLPTTSTSVLAVVPESGSSTLSHSNHLGAGMENADANCLLPSTNSTGSAPQDVYGPPHKTARSSPLSTIRPPPKKRLSVQYQSSAHGQIMVDNSKSRAVACAPEPITVTTTATATITTTTTTTATIKPSGTVTVSSPFKPACASLASPAVSSYVTVVPVTHTLSTQYAPDPNFGQSVPTETGANQSGFWSPIQVANLCMRPPTTVVLPLATSSTPAAMGTHLTPSTVHSASASIPHPIPYANNMTTAAAAPPPGLFILPQFMVLPRFVGPCVPIVSSQPVIPPSCLVVQPEAQPVRLNFDASTVTDSVVTPIPATSQVGTTTPRPLKAIAPAITISMDQNSSNTSATVHRPSITKSPETTDVPNREVSATNGVVGAANLPPVSDGATNISDGYHSISATASLLPHPVTTAKRIDKTTVVVATTTAPTLKIKSTISPITTTPIEPVITVPITCTTAITPTRIITPYGVSTVTTSITGAEVTTSVAISACAGAVTTTTISPLGKGTVITPVPTETVALNTSSIPPTGELPTPALVAPTCSVPSGPFSGQMNTPRTINAVITSSMPMSTTTMSNAISSNNGNGGTGGCGNGNVNSACSVVAPAGGSSHKTKPLKPMLSYRPLLSKTGLLTRSAAAAASTEALRVGPGSVPFSRVTANRNKYRCCECGMMCHKPCLLRKHYRTHSNVRPYMCQHCDVSFKTRGNLSKHMKSRVHRNRCIQELGFVQAPMVVDDATQVDRQALERQRLLVMRKDHHLHHHHHHHYHHLHIAKREFRETRFRAIRASPMTPSQPISAGPVISAKVSDASPTTGSSASTVTRCDELQTTSHQPSTITGVLRKSNMGRRKKSTRRQYGSATSAARLVSLQPRPVGSIIDSSHGRMPAPNVNAVHLLQDFPLNLSVRPTQPTVLLRYSTDPATTVSSPLVLPSVSSNSTSATSSSSGIPTTSSACTSGQWPTLPLEVIAGHVGPRAVVSAEAMIQTAIAAARNFNADRSSSPGQSVPGSELIHKEIDKSWREVHLDQSTVSGPNLVGSIQPTQPKQSSAQHVHTAVEVTSTSGLLGSIKEPHSQVQYSGLIENQMQLHTNNFSCELDMMHTPSSSEPSSFVDLDEINLKRDRLGREKVSEKSNLLAPCRNRSSSAITHTTTTSTTAAATMTTVTNTATSRKSPENVVLSSLPVVVAKRSMDNQSNRPSLTDRGRQYDPRPYKCSVCNVGFRVMGHLHKHYRAKSHLIMVLQSEHLPVDSVDYVRQSRVCTSQIVNPENGQLRPRATERIIAMLRQVQTSASTPTTNSPSEQSSQHNSVVSPESR</sequence>
<feature type="domain" description="C2H2-type" evidence="11">
    <location>
        <begin position="1346"/>
        <end position="1370"/>
    </location>
</feature>
<evidence type="ECO:0000256" key="4">
    <source>
        <dbReference type="ARBA" id="ARBA00022771"/>
    </source>
</evidence>
<dbReference type="PANTHER" id="PTHR45944">
    <property type="entry name" value="SCHNURRI, ISOFORM F"/>
    <property type="match status" value="1"/>
</dbReference>
<dbReference type="PROSITE" id="PS00028">
    <property type="entry name" value="ZINC_FINGER_C2H2_1"/>
    <property type="match status" value="3"/>
</dbReference>
<evidence type="ECO:0000256" key="3">
    <source>
        <dbReference type="ARBA" id="ARBA00022737"/>
    </source>
</evidence>
<comment type="caution">
    <text evidence="12">The sequence shown here is derived from an EMBL/GenBank/DDBJ whole genome shotgun (WGS) entry which is preliminary data.</text>
</comment>
<feature type="compositionally biased region" description="Polar residues" evidence="10">
    <location>
        <begin position="1435"/>
        <end position="1449"/>
    </location>
</feature>
<evidence type="ECO:0000256" key="7">
    <source>
        <dbReference type="ARBA" id="ARBA00023163"/>
    </source>
</evidence>
<keyword evidence="6" id="KW-0805">Transcription regulation</keyword>
<feature type="region of interest" description="Disordered" evidence="10">
    <location>
        <begin position="186"/>
        <end position="219"/>
    </location>
</feature>
<feature type="domain" description="C2H2-type" evidence="11">
    <location>
        <begin position="830"/>
        <end position="854"/>
    </location>
</feature>
<evidence type="ECO:0000256" key="9">
    <source>
        <dbReference type="PROSITE-ProRule" id="PRU00042"/>
    </source>
</evidence>
<keyword evidence="2" id="KW-0479">Metal-binding</keyword>
<evidence type="ECO:0000256" key="8">
    <source>
        <dbReference type="ARBA" id="ARBA00023242"/>
    </source>
</evidence>
<dbReference type="SUPFAM" id="SSF57667">
    <property type="entry name" value="beta-beta-alpha zinc fingers"/>
    <property type="match status" value="3"/>
</dbReference>
<organism evidence="12 13">
    <name type="scientific">Fasciolopsis buskii</name>
    <dbReference type="NCBI Taxonomy" id="27845"/>
    <lineage>
        <taxon>Eukaryota</taxon>
        <taxon>Metazoa</taxon>
        <taxon>Spiralia</taxon>
        <taxon>Lophotrochozoa</taxon>
        <taxon>Platyhelminthes</taxon>
        <taxon>Trematoda</taxon>
        <taxon>Digenea</taxon>
        <taxon>Plagiorchiida</taxon>
        <taxon>Echinostomata</taxon>
        <taxon>Echinostomatoidea</taxon>
        <taxon>Fasciolidae</taxon>
        <taxon>Fasciolopsis</taxon>
    </lineage>
</organism>
<evidence type="ECO:0000256" key="1">
    <source>
        <dbReference type="ARBA" id="ARBA00004123"/>
    </source>
</evidence>
<dbReference type="Pfam" id="PF12171">
    <property type="entry name" value="zf-C2H2_jaz"/>
    <property type="match status" value="1"/>
</dbReference>
<comment type="subcellular location">
    <subcellularLocation>
        <location evidence="1">Nucleus</location>
    </subcellularLocation>
</comment>
<evidence type="ECO:0000313" key="12">
    <source>
        <dbReference type="EMBL" id="KAA0199489.1"/>
    </source>
</evidence>
<evidence type="ECO:0000259" key="11">
    <source>
        <dbReference type="PROSITE" id="PS50157"/>
    </source>
</evidence>
<name>A0A8E0VPI1_9TREM</name>
<dbReference type="GO" id="GO:0000981">
    <property type="term" value="F:DNA-binding transcription factor activity, RNA polymerase II-specific"/>
    <property type="evidence" value="ECO:0007669"/>
    <property type="project" value="TreeGrafter"/>
</dbReference>
<dbReference type="OrthoDB" id="10042249at2759"/>
<dbReference type="EMBL" id="LUCM01001103">
    <property type="protein sequence ID" value="KAA0199489.1"/>
    <property type="molecule type" value="Genomic_DNA"/>
</dbReference>
<keyword evidence="8" id="KW-0539">Nucleus</keyword>
<feature type="region of interest" description="Disordered" evidence="10">
    <location>
        <begin position="1422"/>
        <end position="1449"/>
    </location>
</feature>
<feature type="region of interest" description="Disordered" evidence="10">
    <location>
        <begin position="484"/>
        <end position="509"/>
    </location>
</feature>
<dbReference type="PANTHER" id="PTHR45944:SF2">
    <property type="entry name" value="SCHNURRI, ISOFORM F"/>
    <property type="match status" value="1"/>
</dbReference>
<dbReference type="InterPro" id="IPR036236">
    <property type="entry name" value="Znf_C2H2_sf"/>
</dbReference>
<feature type="compositionally biased region" description="Polar residues" evidence="10">
    <location>
        <begin position="946"/>
        <end position="971"/>
    </location>
</feature>
<dbReference type="PROSITE" id="PS50157">
    <property type="entry name" value="ZINC_FINGER_C2H2_2"/>
    <property type="match status" value="3"/>
</dbReference>
<feature type="region of interest" description="Disordered" evidence="10">
    <location>
        <begin position="1061"/>
        <end position="1091"/>
    </location>
</feature>
<evidence type="ECO:0000313" key="13">
    <source>
        <dbReference type="Proteomes" id="UP000728185"/>
    </source>
</evidence>
<dbReference type="InterPro" id="IPR022755">
    <property type="entry name" value="Znf_C2H2_jaz"/>
</dbReference>